<comment type="caution">
    <text evidence="15">The sequence shown here is derived from an EMBL/GenBank/DDBJ whole genome shotgun (WGS) entry which is preliminary data.</text>
</comment>
<feature type="transmembrane region" description="Helical" evidence="11">
    <location>
        <begin position="12"/>
        <end position="35"/>
    </location>
</feature>
<organism evidence="15 16">
    <name type="scientific">Pararhodospirillum oryzae</name>
    <dbReference type="NCBI Taxonomy" id="478448"/>
    <lineage>
        <taxon>Bacteria</taxon>
        <taxon>Pseudomonadati</taxon>
        <taxon>Pseudomonadota</taxon>
        <taxon>Alphaproteobacteria</taxon>
        <taxon>Rhodospirillales</taxon>
        <taxon>Rhodospirillaceae</taxon>
        <taxon>Pararhodospirillum</taxon>
    </lineage>
</organism>
<dbReference type="Pfam" id="PF00672">
    <property type="entry name" value="HAMP"/>
    <property type="match status" value="1"/>
</dbReference>
<name>A0A512HAP6_9PROT</name>
<proteinExistence type="inferred from homology"/>
<evidence type="ECO:0000256" key="7">
    <source>
        <dbReference type="ARBA" id="ARBA00023224"/>
    </source>
</evidence>
<keyword evidence="4 11" id="KW-0812">Transmembrane</keyword>
<dbReference type="SUPFAM" id="SSF58104">
    <property type="entry name" value="Methyl-accepting chemotaxis protein (MCP) signaling domain"/>
    <property type="match status" value="1"/>
</dbReference>
<evidence type="ECO:0000259" key="14">
    <source>
        <dbReference type="PROSITE" id="PS50885"/>
    </source>
</evidence>
<dbReference type="InterPro" id="IPR033463">
    <property type="entry name" value="sCache_3"/>
</dbReference>
<dbReference type="RefSeq" id="WP_246135545.1">
    <property type="nucleotide sequence ID" value="NZ_BJZO01000086.1"/>
</dbReference>
<dbReference type="Pfam" id="PF17202">
    <property type="entry name" value="sCache_3_3"/>
    <property type="match status" value="1"/>
</dbReference>
<keyword evidence="5 11" id="KW-1133">Transmembrane helix</keyword>
<evidence type="ECO:0000256" key="6">
    <source>
        <dbReference type="ARBA" id="ARBA00023136"/>
    </source>
</evidence>
<dbReference type="SMART" id="SM00283">
    <property type="entry name" value="MA"/>
    <property type="match status" value="1"/>
</dbReference>
<accession>A0A512HAP6</accession>
<keyword evidence="16" id="KW-1185">Reference proteome</keyword>
<comment type="subcellular location">
    <subcellularLocation>
        <location evidence="1">Cell inner membrane</location>
        <topology evidence="1">Multi-pass membrane protein</topology>
    </subcellularLocation>
</comment>
<dbReference type="PANTHER" id="PTHR32089:SF112">
    <property type="entry name" value="LYSOZYME-LIKE PROTEIN-RELATED"/>
    <property type="match status" value="1"/>
</dbReference>
<dbReference type="Gene3D" id="6.10.340.10">
    <property type="match status" value="1"/>
</dbReference>
<dbReference type="Gene3D" id="1.10.287.950">
    <property type="entry name" value="Methyl-accepting chemotaxis protein"/>
    <property type="match status" value="1"/>
</dbReference>
<evidence type="ECO:0000313" key="15">
    <source>
        <dbReference type="EMBL" id="GEO82527.1"/>
    </source>
</evidence>
<evidence type="ECO:0000313" key="16">
    <source>
        <dbReference type="Proteomes" id="UP000321567"/>
    </source>
</evidence>
<evidence type="ECO:0000259" key="12">
    <source>
        <dbReference type="PROSITE" id="PS50111"/>
    </source>
</evidence>
<dbReference type="PANTHER" id="PTHR32089">
    <property type="entry name" value="METHYL-ACCEPTING CHEMOTAXIS PROTEIN MCPB"/>
    <property type="match status" value="1"/>
</dbReference>
<dbReference type="GO" id="GO:0007165">
    <property type="term" value="P:signal transduction"/>
    <property type="evidence" value="ECO:0007669"/>
    <property type="project" value="UniProtKB-KW"/>
</dbReference>
<feature type="coiled-coil region" evidence="10">
    <location>
        <begin position="528"/>
        <end position="555"/>
    </location>
</feature>
<evidence type="ECO:0000256" key="4">
    <source>
        <dbReference type="ARBA" id="ARBA00022692"/>
    </source>
</evidence>
<sequence>MRPIRLTVSRRIGLVVLLNTVLIGAPVAVMSTLVLEHEARTAAHAAIERNMRVAWNTLKARGDTIHEEGGHLFAGTTPLEEANDLVDEIVAQVGGTATVFRGDQRVATTIRSADGGRALGTTLARNAAFEAVFTREKPFRGIVDILGVSYITGYDPLIDQSGRVVGILYVGLPVAEYFAASHRVRFLTLVILGVSGAAGLGLALLVSRQTLTNPLRRIIDTMTQVAAGARSLPVPDTDRPDDIGAMARALAVFQANAAETERLRAEAERLDQEGRGQRRRELLALADQVEQRLRDAVTRGGASLARLNQAAQALARAAAEADQESATLASASEKASANVESVSAAGQQLAASIQEIARQVTQSTTLAQEAVSEARETSQTAQGLTETAGRIGAVLGLINAIASQTNLLALNATIEASRAGEAGKGFQVVAHEVKDLAGQTAKATDEIKDQIEAVQGETHAMVAAIDAIGHTIDRLASFSTAIAGAVEEQGAVTADIARNVDAASQGVRAVSGGVSTLAQTASETGRMAESLFAVAAELADENKILERELNRFLAELRAGS</sequence>
<feature type="domain" description="Methyl-accepting transducer" evidence="12">
    <location>
        <begin position="303"/>
        <end position="539"/>
    </location>
</feature>
<dbReference type="InterPro" id="IPR000727">
    <property type="entry name" value="T_SNARE_dom"/>
</dbReference>
<evidence type="ECO:0000256" key="9">
    <source>
        <dbReference type="PROSITE-ProRule" id="PRU00284"/>
    </source>
</evidence>
<keyword evidence="10" id="KW-0175">Coiled coil</keyword>
<keyword evidence="7 9" id="KW-0807">Transducer</keyword>
<dbReference type="Proteomes" id="UP000321567">
    <property type="component" value="Unassembled WGS sequence"/>
</dbReference>
<keyword evidence="2" id="KW-1003">Cell membrane</keyword>
<evidence type="ECO:0000256" key="8">
    <source>
        <dbReference type="ARBA" id="ARBA00029447"/>
    </source>
</evidence>
<dbReference type="SMART" id="SM00304">
    <property type="entry name" value="HAMP"/>
    <property type="match status" value="1"/>
</dbReference>
<evidence type="ECO:0000256" key="1">
    <source>
        <dbReference type="ARBA" id="ARBA00004429"/>
    </source>
</evidence>
<dbReference type="InterPro" id="IPR029151">
    <property type="entry name" value="Sensor-like_sf"/>
</dbReference>
<evidence type="ECO:0000256" key="3">
    <source>
        <dbReference type="ARBA" id="ARBA00022519"/>
    </source>
</evidence>
<dbReference type="PROSITE" id="PS50885">
    <property type="entry name" value="HAMP"/>
    <property type="match status" value="1"/>
</dbReference>
<reference evidence="15 16" key="1">
    <citation type="submission" date="2019-07" db="EMBL/GenBank/DDBJ databases">
        <title>Whole genome shotgun sequence of Rhodospirillum oryzae NBRC 107573.</title>
        <authorList>
            <person name="Hosoyama A."/>
            <person name="Uohara A."/>
            <person name="Ohji S."/>
            <person name="Ichikawa N."/>
        </authorList>
    </citation>
    <scope>NUCLEOTIDE SEQUENCE [LARGE SCALE GENOMIC DNA]</scope>
    <source>
        <strain evidence="15 16">NBRC 107573</strain>
    </source>
</reference>
<dbReference type="EMBL" id="BJZO01000086">
    <property type="protein sequence ID" value="GEO82527.1"/>
    <property type="molecule type" value="Genomic_DNA"/>
</dbReference>
<dbReference type="SUPFAM" id="SSF103190">
    <property type="entry name" value="Sensory domain-like"/>
    <property type="match status" value="1"/>
</dbReference>
<dbReference type="Pfam" id="PF00015">
    <property type="entry name" value="MCPsignal"/>
    <property type="match status" value="1"/>
</dbReference>
<evidence type="ECO:0000256" key="5">
    <source>
        <dbReference type="ARBA" id="ARBA00022989"/>
    </source>
</evidence>
<dbReference type="InterPro" id="IPR003660">
    <property type="entry name" value="HAMP_dom"/>
</dbReference>
<dbReference type="AlphaFoldDB" id="A0A512HAP6"/>
<dbReference type="PROSITE" id="PS50111">
    <property type="entry name" value="CHEMOTAXIS_TRANSDUC_2"/>
    <property type="match status" value="1"/>
</dbReference>
<protein>
    <submittedName>
        <fullName evidence="15">Methyl-accepting chemotaxis protein</fullName>
    </submittedName>
</protein>
<dbReference type="GO" id="GO:0005886">
    <property type="term" value="C:plasma membrane"/>
    <property type="evidence" value="ECO:0007669"/>
    <property type="project" value="UniProtKB-SubCell"/>
</dbReference>
<evidence type="ECO:0000256" key="2">
    <source>
        <dbReference type="ARBA" id="ARBA00022475"/>
    </source>
</evidence>
<evidence type="ECO:0000256" key="10">
    <source>
        <dbReference type="SAM" id="Coils"/>
    </source>
</evidence>
<feature type="coiled-coil region" evidence="10">
    <location>
        <begin position="250"/>
        <end position="334"/>
    </location>
</feature>
<feature type="domain" description="T-SNARE coiled-coil homology" evidence="13">
    <location>
        <begin position="465"/>
        <end position="517"/>
    </location>
</feature>
<dbReference type="InterPro" id="IPR004089">
    <property type="entry name" value="MCPsignal_dom"/>
</dbReference>
<dbReference type="PROSITE" id="PS50192">
    <property type="entry name" value="T_SNARE"/>
    <property type="match status" value="1"/>
</dbReference>
<comment type="similarity">
    <text evidence="8">Belongs to the methyl-accepting chemotaxis (MCP) protein family.</text>
</comment>
<keyword evidence="3" id="KW-0997">Cell inner membrane</keyword>
<gene>
    <name evidence="15" type="ORF">ROR02_26580</name>
</gene>
<keyword evidence="6 11" id="KW-0472">Membrane</keyword>
<evidence type="ECO:0000259" key="13">
    <source>
        <dbReference type="PROSITE" id="PS50192"/>
    </source>
</evidence>
<evidence type="ECO:0000256" key="11">
    <source>
        <dbReference type="SAM" id="Phobius"/>
    </source>
</evidence>
<feature type="domain" description="HAMP" evidence="14">
    <location>
        <begin position="209"/>
        <end position="262"/>
    </location>
</feature>